<reference evidence="12" key="1">
    <citation type="submission" date="2018-02" db="EMBL/GenBank/DDBJ databases">
        <authorList>
            <person name="Holder M.E."/>
            <person name="Ajami N.J."/>
            <person name="Petrosino J.F."/>
        </authorList>
    </citation>
    <scope>NUCLEOTIDE SEQUENCE [LARGE SCALE GENOMIC DNA]</scope>
    <source>
        <strain evidence="12">CCUG 47711</strain>
    </source>
</reference>
<keyword evidence="7" id="KW-0547">Nucleotide-binding</keyword>
<dbReference type="NCBIfam" id="TIGR00150">
    <property type="entry name" value="T6A_YjeE"/>
    <property type="match status" value="1"/>
</dbReference>
<organism evidence="11 12">
    <name type="scientific">Fastidiosipila sanguinis</name>
    <dbReference type="NCBI Taxonomy" id="236753"/>
    <lineage>
        <taxon>Bacteria</taxon>
        <taxon>Bacillati</taxon>
        <taxon>Bacillota</taxon>
        <taxon>Clostridia</taxon>
        <taxon>Eubacteriales</taxon>
        <taxon>Oscillospiraceae</taxon>
        <taxon>Fastidiosipila</taxon>
    </lineage>
</organism>
<protein>
    <recommendedName>
        <fullName evidence="3">tRNA threonylcarbamoyladenosine biosynthesis protein TsaE</fullName>
    </recommendedName>
    <alternativeName>
        <fullName evidence="10">t(6)A37 threonylcarbamoyladenosine biosynthesis protein TsaE</fullName>
    </alternativeName>
</protein>
<evidence type="ECO:0000256" key="4">
    <source>
        <dbReference type="ARBA" id="ARBA00022490"/>
    </source>
</evidence>
<accession>A0A2S0KPB7</accession>
<evidence type="ECO:0000313" key="12">
    <source>
        <dbReference type="Proteomes" id="UP000237947"/>
    </source>
</evidence>
<evidence type="ECO:0000256" key="6">
    <source>
        <dbReference type="ARBA" id="ARBA00022723"/>
    </source>
</evidence>
<evidence type="ECO:0000256" key="3">
    <source>
        <dbReference type="ARBA" id="ARBA00019010"/>
    </source>
</evidence>
<dbReference type="GO" id="GO:0016740">
    <property type="term" value="F:transferase activity"/>
    <property type="evidence" value="ECO:0007669"/>
    <property type="project" value="UniProtKB-KW"/>
</dbReference>
<sequence>MKFLIKELNDTKKIANSLAKVLSGNDILTLQGDLGAGKTTFVRALAEGLGIDPDTVSSPTFTIMQIYESNSGPSLCHFDAYRLKGSESFLHEGFNEYFSDGMVVCIEWPEIIEDALEALDADRLIIKITAERAMALDFSAEKINVQIDNVHRDFEILANGKRAQEILDKWQELDSFPRELEV</sequence>
<dbReference type="GO" id="GO:0002949">
    <property type="term" value="P:tRNA threonylcarbamoyladenosine modification"/>
    <property type="evidence" value="ECO:0007669"/>
    <property type="project" value="InterPro"/>
</dbReference>
<evidence type="ECO:0000256" key="1">
    <source>
        <dbReference type="ARBA" id="ARBA00004496"/>
    </source>
</evidence>
<dbReference type="AlphaFoldDB" id="A0A2S0KPB7"/>
<evidence type="ECO:0000256" key="9">
    <source>
        <dbReference type="ARBA" id="ARBA00022842"/>
    </source>
</evidence>
<keyword evidence="5" id="KW-0819">tRNA processing</keyword>
<dbReference type="InterPro" id="IPR003442">
    <property type="entry name" value="T6A_TsaE"/>
</dbReference>
<dbReference type="SUPFAM" id="SSF52540">
    <property type="entry name" value="P-loop containing nucleoside triphosphate hydrolases"/>
    <property type="match status" value="1"/>
</dbReference>
<dbReference type="EMBL" id="CP027226">
    <property type="protein sequence ID" value="AVM42881.1"/>
    <property type="molecule type" value="Genomic_DNA"/>
</dbReference>
<dbReference type="RefSeq" id="WP_106012830.1">
    <property type="nucleotide sequence ID" value="NZ_CP027226.1"/>
</dbReference>
<dbReference type="PANTHER" id="PTHR33540:SF2">
    <property type="entry name" value="TRNA THREONYLCARBAMOYLADENOSINE BIOSYNTHESIS PROTEIN TSAE"/>
    <property type="match status" value="1"/>
</dbReference>
<evidence type="ECO:0000256" key="5">
    <source>
        <dbReference type="ARBA" id="ARBA00022694"/>
    </source>
</evidence>
<dbReference type="Gene3D" id="3.40.50.300">
    <property type="entry name" value="P-loop containing nucleotide triphosphate hydrolases"/>
    <property type="match status" value="1"/>
</dbReference>
<dbReference type="GO" id="GO:0046872">
    <property type="term" value="F:metal ion binding"/>
    <property type="evidence" value="ECO:0007669"/>
    <property type="project" value="UniProtKB-KW"/>
</dbReference>
<dbReference type="InterPro" id="IPR027417">
    <property type="entry name" value="P-loop_NTPase"/>
</dbReference>
<evidence type="ECO:0000313" key="11">
    <source>
        <dbReference type="EMBL" id="AVM42881.1"/>
    </source>
</evidence>
<keyword evidence="4" id="KW-0963">Cytoplasm</keyword>
<keyword evidence="11" id="KW-0808">Transferase</keyword>
<dbReference type="PANTHER" id="PTHR33540">
    <property type="entry name" value="TRNA THREONYLCARBAMOYLADENOSINE BIOSYNTHESIS PROTEIN TSAE"/>
    <property type="match status" value="1"/>
</dbReference>
<gene>
    <name evidence="11" type="ORF">C5Q98_06515</name>
</gene>
<evidence type="ECO:0000256" key="2">
    <source>
        <dbReference type="ARBA" id="ARBA00007599"/>
    </source>
</evidence>
<comment type="similarity">
    <text evidence="2">Belongs to the TsaE family.</text>
</comment>
<evidence type="ECO:0000256" key="8">
    <source>
        <dbReference type="ARBA" id="ARBA00022840"/>
    </source>
</evidence>
<name>A0A2S0KPB7_9FIRM</name>
<dbReference type="Pfam" id="PF02367">
    <property type="entry name" value="TsaE"/>
    <property type="match status" value="1"/>
</dbReference>
<proteinExistence type="inferred from homology"/>
<dbReference type="KEGG" id="fsa:C5Q98_06515"/>
<dbReference type="GO" id="GO:0005737">
    <property type="term" value="C:cytoplasm"/>
    <property type="evidence" value="ECO:0007669"/>
    <property type="project" value="UniProtKB-SubCell"/>
</dbReference>
<keyword evidence="9" id="KW-0460">Magnesium</keyword>
<comment type="subcellular location">
    <subcellularLocation>
        <location evidence="1">Cytoplasm</location>
    </subcellularLocation>
</comment>
<dbReference type="OrthoDB" id="9815896at2"/>
<dbReference type="Proteomes" id="UP000237947">
    <property type="component" value="Chromosome"/>
</dbReference>
<evidence type="ECO:0000256" key="10">
    <source>
        <dbReference type="ARBA" id="ARBA00032441"/>
    </source>
</evidence>
<keyword evidence="8" id="KW-0067">ATP-binding</keyword>
<dbReference type="GO" id="GO:0005524">
    <property type="term" value="F:ATP binding"/>
    <property type="evidence" value="ECO:0007669"/>
    <property type="project" value="UniProtKB-KW"/>
</dbReference>
<evidence type="ECO:0000256" key="7">
    <source>
        <dbReference type="ARBA" id="ARBA00022741"/>
    </source>
</evidence>
<keyword evidence="12" id="KW-1185">Reference proteome</keyword>
<keyword evidence="6" id="KW-0479">Metal-binding</keyword>